<evidence type="ECO:0008006" key="3">
    <source>
        <dbReference type="Google" id="ProtNLM"/>
    </source>
</evidence>
<feature type="region of interest" description="Disordered" evidence="1">
    <location>
        <begin position="365"/>
        <end position="386"/>
    </location>
</feature>
<accession>A0A7S1JGQ6</accession>
<gene>
    <name evidence="2" type="ORF">EGYM00392_LOCUS53512</name>
</gene>
<evidence type="ECO:0000313" key="2">
    <source>
        <dbReference type="EMBL" id="CAD9042335.1"/>
    </source>
</evidence>
<reference evidence="2" key="1">
    <citation type="submission" date="2021-01" db="EMBL/GenBank/DDBJ databases">
        <authorList>
            <person name="Corre E."/>
            <person name="Pelletier E."/>
            <person name="Niang G."/>
            <person name="Scheremetjew M."/>
            <person name="Finn R."/>
            <person name="Kale V."/>
            <person name="Holt S."/>
            <person name="Cochrane G."/>
            <person name="Meng A."/>
            <person name="Brown T."/>
            <person name="Cohen L."/>
        </authorList>
    </citation>
    <scope>NUCLEOTIDE SEQUENCE</scope>
    <source>
        <strain evidence="2">NIES-381</strain>
    </source>
</reference>
<proteinExistence type="predicted"/>
<protein>
    <recommendedName>
        <fullName evidence="3">Trichohyalin-plectin-homology domain-containing protein</fullName>
    </recommendedName>
</protein>
<dbReference type="AlphaFoldDB" id="A0A7S1JGQ6"/>
<name>A0A7S1JGQ6_9EUGL</name>
<evidence type="ECO:0000256" key="1">
    <source>
        <dbReference type="SAM" id="MobiDB-lite"/>
    </source>
</evidence>
<dbReference type="EMBL" id="HBGA01146338">
    <property type="protein sequence ID" value="CAD9042335.1"/>
    <property type="molecule type" value="Transcribed_RNA"/>
</dbReference>
<feature type="region of interest" description="Disordered" evidence="1">
    <location>
        <begin position="229"/>
        <end position="255"/>
    </location>
</feature>
<sequence>MPKVGGDPCKPKVSQAELVRLVRQEERLRSPMKHLCGRLRKLVRQGQGLESKVKYLGSSANGDWTPLNPNEGARPRTSLAMSFSLEHPSDGPGPFTDACAQSLDATCPFSYITAADDLLCPKMDRDLGLCDSYRRRQVDKSDLDTAVETWRKDEDARVRQRRQRLISQRLEEETRLEQQKSADKAHREAEKQADRALLNTMHILAASPAFQETEVDIRRKKQKWAAEFRSEVERRRNQREKEARQEKEAQQEELHTVSEYLMRGMAMDYAKKQSKKREQREVQILDLWERQQDTFLEAANQREALQIEKKVADLAVMQDKQQSQARRQMALMEGERRRQEFNSYMDHRRSQSHLERHEEHFDTKFLRPLMRPARTPPGRSGKRVLL</sequence>
<feature type="region of interest" description="Disordered" evidence="1">
    <location>
        <begin position="172"/>
        <end position="191"/>
    </location>
</feature>
<organism evidence="2">
    <name type="scientific">Eutreptiella gymnastica</name>
    <dbReference type="NCBI Taxonomy" id="73025"/>
    <lineage>
        <taxon>Eukaryota</taxon>
        <taxon>Discoba</taxon>
        <taxon>Euglenozoa</taxon>
        <taxon>Euglenida</taxon>
        <taxon>Spirocuta</taxon>
        <taxon>Euglenophyceae</taxon>
        <taxon>Eutreptiales</taxon>
        <taxon>Eutreptiaceae</taxon>
        <taxon>Eutreptiella</taxon>
    </lineage>
</organism>